<sequence>MKQIEYSYKNQISLPSSLLKPTTVNNAIVPLQPEQENMSAGWERLVVQVQRINHMAAELEATILELKAIASTINRQRNYLQENSKPHKSICQYLTVSVPWVRQNPDESFILTTRKIDLYRAEREATLLAQKLRQQTQRKKLASQRHRKNKSTVDGDINYFFKEY</sequence>
<evidence type="ECO:0000313" key="2">
    <source>
        <dbReference type="Proteomes" id="UP000632766"/>
    </source>
</evidence>
<protein>
    <submittedName>
        <fullName evidence="1">Uncharacterized protein</fullName>
    </submittedName>
</protein>
<reference evidence="1 2" key="1">
    <citation type="journal article" date="2021" name="Int. J. Syst. Evol. Microbiol.">
        <title>Amazonocrinis nigriterrae gen. nov., sp. nov., Atlanticothrix silvestris gen. nov., sp. nov. and Dendronalium phyllosphericum gen. nov., sp. nov., nostocacean cyanobacteria from Brazilian environments.</title>
        <authorList>
            <person name="Alvarenga D.O."/>
            <person name="Andreote A.P.D."/>
            <person name="Branco L.H.Z."/>
            <person name="Delbaje E."/>
            <person name="Cruz R.B."/>
            <person name="Varani A.M."/>
            <person name="Fiore M.F."/>
        </authorList>
    </citation>
    <scope>NUCLEOTIDE SEQUENCE [LARGE SCALE GENOMIC DNA]</scope>
    <source>
        <strain evidence="1 2">CENA67</strain>
    </source>
</reference>
<organism evidence="1 2">
    <name type="scientific">Amazonocrinis nigriterrae CENA67</name>
    <dbReference type="NCBI Taxonomy" id="2794033"/>
    <lineage>
        <taxon>Bacteria</taxon>
        <taxon>Bacillati</taxon>
        <taxon>Cyanobacteriota</taxon>
        <taxon>Cyanophyceae</taxon>
        <taxon>Nostocales</taxon>
        <taxon>Nostocaceae</taxon>
        <taxon>Amazonocrinis</taxon>
        <taxon>Amazonocrinis nigriterrae</taxon>
    </lineage>
</organism>
<comment type="caution">
    <text evidence="1">The sequence shown here is derived from an EMBL/GenBank/DDBJ whole genome shotgun (WGS) entry which is preliminary data.</text>
</comment>
<dbReference type="AlphaFoldDB" id="A0A8J7LAY9"/>
<dbReference type="RefSeq" id="WP_198126536.1">
    <property type="nucleotide sequence ID" value="NZ_JAECZC010000050.1"/>
</dbReference>
<evidence type="ECO:0000313" key="1">
    <source>
        <dbReference type="EMBL" id="MBH8564706.1"/>
    </source>
</evidence>
<dbReference type="Proteomes" id="UP000632766">
    <property type="component" value="Unassembled WGS sequence"/>
</dbReference>
<name>A0A8J7LAY9_9NOST</name>
<dbReference type="EMBL" id="JAECZC010000050">
    <property type="protein sequence ID" value="MBH8564706.1"/>
    <property type="molecule type" value="Genomic_DNA"/>
</dbReference>
<gene>
    <name evidence="1" type="ORF">I8748_21385</name>
</gene>
<accession>A0A8J7LAY9</accession>
<proteinExistence type="predicted"/>
<keyword evidence="2" id="KW-1185">Reference proteome</keyword>